<dbReference type="Proteomes" id="UP001148312">
    <property type="component" value="Unassembled WGS sequence"/>
</dbReference>
<evidence type="ECO:0000256" key="3">
    <source>
        <dbReference type="SAM" id="MobiDB-lite"/>
    </source>
</evidence>
<reference evidence="5" key="2">
    <citation type="journal article" date="2023" name="IMA Fungus">
        <title>Comparative genomic study of the Penicillium genus elucidates a diverse pangenome and 15 lateral gene transfer events.</title>
        <authorList>
            <person name="Petersen C."/>
            <person name="Sorensen T."/>
            <person name="Nielsen M.R."/>
            <person name="Sondergaard T.E."/>
            <person name="Sorensen J.L."/>
            <person name="Fitzpatrick D.A."/>
            <person name="Frisvad J.C."/>
            <person name="Nielsen K.L."/>
        </authorList>
    </citation>
    <scope>NUCLEOTIDE SEQUENCE</scope>
    <source>
        <strain evidence="5">IBT 30728</strain>
    </source>
</reference>
<evidence type="ECO:0000313" key="6">
    <source>
        <dbReference type="Proteomes" id="UP001148312"/>
    </source>
</evidence>
<feature type="region of interest" description="Disordered" evidence="3">
    <location>
        <begin position="353"/>
        <end position="400"/>
    </location>
</feature>
<comment type="function">
    <text evidence="2">Component of the COP9 signalosome complex (CSN), a complex involved in various cellular and developmental processes.</text>
</comment>
<dbReference type="AlphaFoldDB" id="A0A9W9XL80"/>
<feature type="region of interest" description="Disordered" evidence="3">
    <location>
        <begin position="209"/>
        <end position="247"/>
    </location>
</feature>
<dbReference type="GO" id="GO:0008237">
    <property type="term" value="F:metallopeptidase activity"/>
    <property type="evidence" value="ECO:0007669"/>
    <property type="project" value="InterPro"/>
</dbReference>
<evidence type="ECO:0000313" key="5">
    <source>
        <dbReference type="EMBL" id="KAJ5495046.1"/>
    </source>
</evidence>
<dbReference type="RefSeq" id="XP_056794059.1">
    <property type="nucleotide sequence ID" value="XM_056929766.1"/>
</dbReference>
<dbReference type="SMART" id="SM00232">
    <property type="entry name" value="JAB_MPN"/>
    <property type="match status" value="1"/>
</dbReference>
<dbReference type="InterPro" id="IPR033859">
    <property type="entry name" value="MPN_CSN6"/>
</dbReference>
<feature type="compositionally biased region" description="Gly residues" evidence="3">
    <location>
        <begin position="390"/>
        <end position="400"/>
    </location>
</feature>
<reference evidence="5" key="1">
    <citation type="submission" date="2022-12" db="EMBL/GenBank/DDBJ databases">
        <authorList>
            <person name="Petersen C."/>
        </authorList>
    </citation>
    <scope>NUCLEOTIDE SEQUENCE</scope>
    <source>
        <strain evidence="5">IBT 30728</strain>
    </source>
</reference>
<dbReference type="EMBL" id="JAPWDQ010000001">
    <property type="protein sequence ID" value="KAJ5495046.1"/>
    <property type="molecule type" value="Genomic_DNA"/>
</dbReference>
<gene>
    <name evidence="5" type="ORF">N7539_000162</name>
</gene>
<dbReference type="Pfam" id="PF13012">
    <property type="entry name" value="MitMem_reg"/>
    <property type="match status" value="1"/>
</dbReference>
<protein>
    <recommendedName>
        <fullName evidence="2">COP9 signalosome complex subunit 6</fullName>
    </recommendedName>
</protein>
<dbReference type="InterPro" id="IPR000555">
    <property type="entry name" value="JAMM/MPN+_dom"/>
</dbReference>
<dbReference type="PANTHER" id="PTHR10540:SF8">
    <property type="entry name" value="COP9 SIGNALOSOME COMPLEX SUBUNIT 6"/>
    <property type="match status" value="1"/>
</dbReference>
<accession>A0A9W9XL80</accession>
<keyword evidence="2" id="KW-0736">Signalosome</keyword>
<evidence type="ECO:0000259" key="4">
    <source>
        <dbReference type="PROSITE" id="PS50249"/>
    </source>
</evidence>
<dbReference type="GO" id="GO:0000338">
    <property type="term" value="P:protein deneddylation"/>
    <property type="evidence" value="ECO:0007669"/>
    <property type="project" value="InterPro"/>
</dbReference>
<feature type="domain" description="MPN" evidence="4">
    <location>
        <begin position="19"/>
        <end position="162"/>
    </location>
</feature>
<keyword evidence="6" id="KW-1185">Reference proteome</keyword>
<dbReference type="PROSITE" id="PS50249">
    <property type="entry name" value="MPN"/>
    <property type="match status" value="1"/>
</dbReference>
<sequence length="400" mass="43741">MSLTRSLISSRPSDSGLHIQLHPLVLLTISDQITRHAARQQQGLLIGALLGQHNGQEISIEHVFECPVTMGENGAAILPSSWFEERLKQFKDVHKDPALELVGWWSTTSSSGPDHSLLPIHRQILQNYNDSAIFLAFHPSEIQSNTHSTKLPLTVYETVLEGDNVPDAAKDMQVDGEEFGPNIRFRELPYSVETEEAEMIGVDTIAQTAGTASRSEMPSDVGNSSASNNAPTDETKKSSQAELTQEEEELVASLQTRLNAVRTLESRISLIKSYISSVSVVDSTTIAGTDSNSPKLSHPLLRNINSLISHLSILSPSDQSNFSTEILSQNNDVKLVSLLGELGESVRAMRELGRKSATVQTGRQLGNSRKQPNDAASRSFEDEFLARGPRQGGERGTMYS</sequence>
<dbReference type="PANTHER" id="PTHR10540">
    <property type="entry name" value="EUKARYOTIC TRANSLATION INITIATION FACTOR 3 SUBUNIT F-RELATED"/>
    <property type="match status" value="1"/>
</dbReference>
<feature type="compositionally biased region" description="Polar residues" evidence="3">
    <location>
        <begin position="357"/>
        <end position="376"/>
    </location>
</feature>
<organism evidence="5 6">
    <name type="scientific">Penicillium diatomitis</name>
    <dbReference type="NCBI Taxonomy" id="2819901"/>
    <lineage>
        <taxon>Eukaryota</taxon>
        <taxon>Fungi</taxon>
        <taxon>Dikarya</taxon>
        <taxon>Ascomycota</taxon>
        <taxon>Pezizomycotina</taxon>
        <taxon>Eurotiomycetes</taxon>
        <taxon>Eurotiomycetidae</taxon>
        <taxon>Eurotiales</taxon>
        <taxon>Aspergillaceae</taxon>
        <taxon>Penicillium</taxon>
    </lineage>
</organism>
<dbReference type="Pfam" id="PF01398">
    <property type="entry name" value="JAB"/>
    <property type="match status" value="1"/>
</dbReference>
<dbReference type="Gene3D" id="3.40.140.10">
    <property type="entry name" value="Cytidine Deaminase, domain 2"/>
    <property type="match status" value="1"/>
</dbReference>
<comment type="subcellular location">
    <subcellularLocation>
        <location evidence="2">Cytoplasm</location>
    </subcellularLocation>
    <subcellularLocation>
        <location evidence="2">Nucleus</location>
    </subcellularLocation>
</comment>
<dbReference type="CDD" id="cd08063">
    <property type="entry name" value="MPN_CSN6"/>
    <property type="match status" value="1"/>
</dbReference>
<comment type="similarity">
    <text evidence="1 2">Belongs to the peptidase M67A family. CSN6 subfamily.</text>
</comment>
<evidence type="ECO:0000256" key="2">
    <source>
        <dbReference type="RuleBase" id="RU367006"/>
    </source>
</evidence>
<dbReference type="GO" id="GO:0005737">
    <property type="term" value="C:cytoplasm"/>
    <property type="evidence" value="ECO:0007669"/>
    <property type="project" value="UniProtKB-SubCell"/>
</dbReference>
<dbReference type="GeneID" id="81620015"/>
<name>A0A9W9XL80_9EURO</name>
<proteinExistence type="inferred from homology"/>
<dbReference type="GO" id="GO:0008180">
    <property type="term" value="C:COP9 signalosome"/>
    <property type="evidence" value="ECO:0007669"/>
    <property type="project" value="UniProtKB-UniRule"/>
</dbReference>
<keyword evidence="2" id="KW-0963">Cytoplasm</keyword>
<keyword evidence="2" id="KW-0539">Nucleus</keyword>
<comment type="caution">
    <text evidence="5">The sequence shown here is derived from an EMBL/GenBank/DDBJ whole genome shotgun (WGS) entry which is preliminary data.</text>
</comment>
<evidence type="ECO:0000256" key="1">
    <source>
        <dbReference type="ARBA" id="ARBA00010893"/>
    </source>
</evidence>
<dbReference type="InterPro" id="IPR037518">
    <property type="entry name" value="MPN"/>
</dbReference>
<feature type="compositionally biased region" description="Polar residues" evidence="3">
    <location>
        <begin position="209"/>
        <end position="232"/>
    </location>
</feature>
<dbReference type="InterPro" id="IPR024969">
    <property type="entry name" value="EIF3F/CSN6-like_C"/>
</dbReference>